<dbReference type="OrthoDB" id="9802365at2"/>
<evidence type="ECO:0000313" key="17">
    <source>
        <dbReference type="EMBL" id="SFK38910.1"/>
    </source>
</evidence>
<feature type="domain" description="HhH-GPD" evidence="16">
    <location>
        <begin position="50"/>
        <end position="199"/>
    </location>
</feature>
<dbReference type="GO" id="GO:0046872">
    <property type="term" value="F:metal ion binding"/>
    <property type="evidence" value="ECO:0007669"/>
    <property type="project" value="UniProtKB-UniRule"/>
</dbReference>
<dbReference type="GO" id="GO:0006298">
    <property type="term" value="P:mismatch repair"/>
    <property type="evidence" value="ECO:0007669"/>
    <property type="project" value="TreeGrafter"/>
</dbReference>
<evidence type="ECO:0000256" key="6">
    <source>
        <dbReference type="ARBA" id="ARBA00022485"/>
    </source>
</evidence>
<evidence type="ECO:0000256" key="4">
    <source>
        <dbReference type="ARBA" id="ARBA00012045"/>
    </source>
</evidence>
<dbReference type="Gene3D" id="3.90.79.10">
    <property type="entry name" value="Nucleoside Triphosphate Pyrophosphohydrolase"/>
    <property type="match status" value="1"/>
</dbReference>
<feature type="region of interest" description="Disordered" evidence="15">
    <location>
        <begin position="356"/>
        <end position="385"/>
    </location>
</feature>
<dbReference type="PROSITE" id="PS00764">
    <property type="entry name" value="ENDONUCLEASE_III_1"/>
    <property type="match status" value="1"/>
</dbReference>
<evidence type="ECO:0000256" key="12">
    <source>
        <dbReference type="ARBA" id="ARBA00023204"/>
    </source>
</evidence>
<dbReference type="InterPro" id="IPR044298">
    <property type="entry name" value="MIG/MutY"/>
</dbReference>
<evidence type="ECO:0000259" key="16">
    <source>
        <dbReference type="SMART" id="SM00478"/>
    </source>
</evidence>
<dbReference type="Pfam" id="PF14815">
    <property type="entry name" value="NUDIX_4"/>
    <property type="match status" value="1"/>
</dbReference>
<evidence type="ECO:0000256" key="15">
    <source>
        <dbReference type="SAM" id="MobiDB-lite"/>
    </source>
</evidence>
<dbReference type="AlphaFoldDB" id="A0A1I3Z4H5"/>
<keyword evidence="8 14" id="KW-0227">DNA damage</keyword>
<name>A0A1I3Z4H5_9HYPH</name>
<keyword evidence="9" id="KW-0378">Hydrolase</keyword>
<evidence type="ECO:0000256" key="11">
    <source>
        <dbReference type="ARBA" id="ARBA00023014"/>
    </source>
</evidence>
<dbReference type="Gene3D" id="1.10.340.30">
    <property type="entry name" value="Hypothetical protein, domain 2"/>
    <property type="match status" value="1"/>
</dbReference>
<evidence type="ECO:0000256" key="8">
    <source>
        <dbReference type="ARBA" id="ARBA00022763"/>
    </source>
</evidence>
<dbReference type="RefSeq" id="WP_091681492.1">
    <property type="nucleotide sequence ID" value="NZ_FOSN01000007.1"/>
</dbReference>
<dbReference type="Pfam" id="PF00633">
    <property type="entry name" value="HHH"/>
    <property type="match status" value="1"/>
</dbReference>
<dbReference type="EC" id="3.2.2.31" evidence="4 14"/>
<dbReference type="EMBL" id="FOSN01000007">
    <property type="protein sequence ID" value="SFK38910.1"/>
    <property type="molecule type" value="Genomic_DNA"/>
</dbReference>
<reference evidence="17 18" key="1">
    <citation type="submission" date="2016-10" db="EMBL/GenBank/DDBJ databases">
        <authorList>
            <person name="de Groot N.N."/>
        </authorList>
    </citation>
    <scope>NUCLEOTIDE SEQUENCE [LARGE SCALE GENOMIC DNA]</scope>
    <source>
        <strain evidence="17 18">NE2</strain>
    </source>
</reference>
<keyword evidence="10 14" id="KW-0408">Iron</keyword>
<keyword evidence="18" id="KW-1185">Reference proteome</keyword>
<evidence type="ECO:0000256" key="5">
    <source>
        <dbReference type="ARBA" id="ARBA00022023"/>
    </source>
</evidence>
<gene>
    <name evidence="17" type="ORF">SAMN05444581_10768</name>
</gene>
<dbReference type="Pfam" id="PF00730">
    <property type="entry name" value="HhH-GPD"/>
    <property type="match status" value="1"/>
</dbReference>
<comment type="function">
    <text evidence="2">Adenine glycosylase active on G-A mispairs. MutY also corrects error-prone DNA synthesis past GO lesions which are due to the oxidatively damaged form of guanine: 7,8-dihydro-8-oxoguanine (8-oxo-dGTP).</text>
</comment>
<dbReference type="GO" id="GO:0006284">
    <property type="term" value="P:base-excision repair"/>
    <property type="evidence" value="ECO:0007669"/>
    <property type="project" value="UniProtKB-UniRule"/>
</dbReference>
<dbReference type="CDD" id="cd03431">
    <property type="entry name" value="NUDIX_DNA_Glycosylase_C-MutY"/>
    <property type="match status" value="1"/>
</dbReference>
<dbReference type="InterPro" id="IPR023170">
    <property type="entry name" value="HhH_base_excis_C"/>
</dbReference>
<dbReference type="SMART" id="SM00525">
    <property type="entry name" value="FES"/>
    <property type="match status" value="1"/>
</dbReference>
<comment type="similarity">
    <text evidence="3 14">Belongs to the Nth/MutY family.</text>
</comment>
<dbReference type="GO" id="GO:0000701">
    <property type="term" value="F:purine-specific mismatch base pair DNA N-glycosylase activity"/>
    <property type="evidence" value="ECO:0007669"/>
    <property type="project" value="UniProtKB-EC"/>
</dbReference>
<evidence type="ECO:0000256" key="3">
    <source>
        <dbReference type="ARBA" id="ARBA00008343"/>
    </source>
</evidence>
<proteinExistence type="inferred from homology"/>
<evidence type="ECO:0000256" key="2">
    <source>
        <dbReference type="ARBA" id="ARBA00002933"/>
    </source>
</evidence>
<evidence type="ECO:0000256" key="7">
    <source>
        <dbReference type="ARBA" id="ARBA00022723"/>
    </source>
</evidence>
<dbReference type="InterPro" id="IPR000445">
    <property type="entry name" value="HhH_motif"/>
</dbReference>
<keyword evidence="7" id="KW-0479">Metal-binding</keyword>
<protein>
    <recommendedName>
        <fullName evidence="5 14">Adenine DNA glycosylase</fullName>
        <ecNumber evidence="4 14">3.2.2.31</ecNumber>
    </recommendedName>
</protein>
<dbReference type="CDD" id="cd00056">
    <property type="entry name" value="ENDO3c"/>
    <property type="match status" value="1"/>
</dbReference>
<dbReference type="GO" id="GO:0032357">
    <property type="term" value="F:oxidized purine DNA binding"/>
    <property type="evidence" value="ECO:0007669"/>
    <property type="project" value="TreeGrafter"/>
</dbReference>
<evidence type="ECO:0000256" key="10">
    <source>
        <dbReference type="ARBA" id="ARBA00023004"/>
    </source>
</evidence>
<dbReference type="Pfam" id="PF10576">
    <property type="entry name" value="EndIII_4Fe-2S"/>
    <property type="match status" value="1"/>
</dbReference>
<evidence type="ECO:0000256" key="14">
    <source>
        <dbReference type="RuleBase" id="RU365096"/>
    </source>
</evidence>
<dbReference type="PANTHER" id="PTHR42944">
    <property type="entry name" value="ADENINE DNA GLYCOSYLASE"/>
    <property type="match status" value="1"/>
</dbReference>
<comment type="catalytic activity">
    <reaction evidence="1 14">
        <text>Hydrolyzes free adenine bases from 7,8-dihydro-8-oxoguanine:adenine mismatched double-stranded DNA, leaving an apurinic site.</text>
        <dbReference type="EC" id="3.2.2.31"/>
    </reaction>
</comment>
<dbReference type="SUPFAM" id="SSF48150">
    <property type="entry name" value="DNA-glycosylase"/>
    <property type="match status" value="1"/>
</dbReference>
<dbReference type="InterPro" id="IPR011257">
    <property type="entry name" value="DNA_glycosylase"/>
</dbReference>
<dbReference type="FunFam" id="1.10.340.30:FF:000002">
    <property type="entry name" value="Adenine DNA glycosylase"/>
    <property type="match status" value="1"/>
</dbReference>
<dbReference type="InterPro" id="IPR003265">
    <property type="entry name" value="HhH-GPD_domain"/>
</dbReference>
<accession>A0A1I3Z4H5</accession>
<dbReference type="NCBIfam" id="TIGR01084">
    <property type="entry name" value="mutY"/>
    <property type="match status" value="1"/>
</dbReference>
<dbReference type="InterPro" id="IPR004035">
    <property type="entry name" value="Endouclease-III_FeS-bd_BS"/>
</dbReference>
<dbReference type="GO" id="GO:0051539">
    <property type="term" value="F:4 iron, 4 sulfur cluster binding"/>
    <property type="evidence" value="ECO:0007669"/>
    <property type="project" value="UniProtKB-UniRule"/>
</dbReference>
<dbReference type="SUPFAM" id="SSF55811">
    <property type="entry name" value="Nudix"/>
    <property type="match status" value="1"/>
</dbReference>
<organism evidence="17 18">
    <name type="scientific">Methylocapsa palsarum</name>
    <dbReference type="NCBI Taxonomy" id="1612308"/>
    <lineage>
        <taxon>Bacteria</taxon>
        <taxon>Pseudomonadati</taxon>
        <taxon>Pseudomonadota</taxon>
        <taxon>Alphaproteobacteria</taxon>
        <taxon>Hyphomicrobiales</taxon>
        <taxon>Beijerinckiaceae</taxon>
        <taxon>Methylocapsa</taxon>
    </lineage>
</organism>
<keyword evidence="12" id="KW-0234">DNA repair</keyword>
<dbReference type="InterPro" id="IPR004036">
    <property type="entry name" value="Endonuclease-III-like_CS2"/>
</dbReference>
<dbReference type="PROSITE" id="PS01155">
    <property type="entry name" value="ENDONUCLEASE_III_2"/>
    <property type="match status" value="1"/>
</dbReference>
<evidence type="ECO:0000256" key="1">
    <source>
        <dbReference type="ARBA" id="ARBA00000843"/>
    </source>
</evidence>
<dbReference type="InterPro" id="IPR005760">
    <property type="entry name" value="A/G_AdeGlyc_MutY"/>
</dbReference>
<dbReference type="GO" id="GO:0034039">
    <property type="term" value="F:8-oxo-7,8-dihydroguanine DNA N-glycosylase activity"/>
    <property type="evidence" value="ECO:0007669"/>
    <property type="project" value="TreeGrafter"/>
</dbReference>
<dbReference type="SMART" id="SM00478">
    <property type="entry name" value="ENDO3c"/>
    <property type="match status" value="1"/>
</dbReference>
<dbReference type="Gene3D" id="1.10.1670.10">
    <property type="entry name" value="Helix-hairpin-Helix base-excision DNA repair enzymes (C-terminal)"/>
    <property type="match status" value="1"/>
</dbReference>
<keyword evidence="6" id="KW-0004">4Fe-4S</keyword>
<evidence type="ECO:0000313" key="18">
    <source>
        <dbReference type="Proteomes" id="UP000198755"/>
    </source>
</evidence>
<comment type="cofactor">
    <cofactor evidence="14">
        <name>[4Fe-4S] cluster</name>
        <dbReference type="ChEBI" id="CHEBI:49883"/>
    </cofactor>
    <text evidence="14">Binds 1 [4Fe-4S] cluster.</text>
</comment>
<dbReference type="STRING" id="1612308.SAMN05444581_10768"/>
<dbReference type="GO" id="GO:0035485">
    <property type="term" value="F:adenine/guanine mispair binding"/>
    <property type="evidence" value="ECO:0007669"/>
    <property type="project" value="TreeGrafter"/>
</dbReference>
<keyword evidence="13 14" id="KW-0326">Glycosidase</keyword>
<dbReference type="PANTHER" id="PTHR42944:SF1">
    <property type="entry name" value="ADENINE DNA GLYCOSYLASE"/>
    <property type="match status" value="1"/>
</dbReference>
<dbReference type="InterPro" id="IPR015797">
    <property type="entry name" value="NUDIX_hydrolase-like_dom_sf"/>
</dbReference>
<evidence type="ECO:0000256" key="9">
    <source>
        <dbReference type="ARBA" id="ARBA00022801"/>
    </source>
</evidence>
<dbReference type="Proteomes" id="UP000198755">
    <property type="component" value="Unassembled WGS sequence"/>
</dbReference>
<dbReference type="InterPro" id="IPR029119">
    <property type="entry name" value="MutY_C"/>
</dbReference>
<keyword evidence="11" id="KW-0411">Iron-sulfur</keyword>
<sequence>MYDPDAAQIAPFCASDAVLSWYDRHRRDLPWRAKPLEPADPYAVWLSEIMLQQTTVAAVKPYFSAFLARWPSVHDLAASPIEEVMREWAGLGYYSRARNLHACAKMIAGAFEGRFPQSEAELRRLPGIGPYTAAAIAAIAFGRRAVVVDGNVERVVARLFAIEAPLPSVRPLIRAKADVLTPHERPGDFAQGMMDLGATICTPRSPACAICPLSDFCEGRRSGDPARFPVKAPKAVRPRRRGAAFYICREDGAVMLRTRPNKGLLGGMSEVPGSVWDADFDPAAALGQAPMRVPFKRLDVTIEHVFTHFSLTLEVFAAAAPLAQEAPAGCRWVAPADLSREALPGVMRKVLEAVGRGGDLKPNGEQARQAKPRAPRAIASMADAG</sequence>
<evidence type="ECO:0000256" key="13">
    <source>
        <dbReference type="ARBA" id="ARBA00023295"/>
    </source>
</evidence>
<dbReference type="InterPro" id="IPR003651">
    <property type="entry name" value="Endonuclease3_FeS-loop_motif"/>
</dbReference>